<name>A0ABR8JF39_9NOST</name>
<evidence type="ECO:0000313" key="2">
    <source>
        <dbReference type="Proteomes" id="UP000660381"/>
    </source>
</evidence>
<proteinExistence type="predicted"/>
<dbReference type="Proteomes" id="UP000660381">
    <property type="component" value="Unassembled WGS sequence"/>
</dbReference>
<sequence>MNNWTVEQIAFRCDRLSVRLERLAQNFLQMASLSLDGVNGEAVLKIVRESKVFLELTAIDLDVDSAFELAQMQRQLSRWHIHWLSTWASDSSRLEISTLSQTWANRIREMAGVLV</sequence>
<evidence type="ECO:0000313" key="1">
    <source>
        <dbReference type="EMBL" id="MBD2695251.1"/>
    </source>
</evidence>
<keyword evidence="2" id="KW-1185">Reference proteome</keyword>
<gene>
    <name evidence="1" type="ORF">H6G68_26680</name>
</gene>
<dbReference type="EMBL" id="JACJTQ010000104">
    <property type="protein sequence ID" value="MBD2695251.1"/>
    <property type="molecule type" value="Genomic_DNA"/>
</dbReference>
<reference evidence="1 2" key="1">
    <citation type="journal article" date="2020" name="ISME J.">
        <title>Comparative genomics reveals insights into cyanobacterial evolution and habitat adaptation.</title>
        <authorList>
            <person name="Chen M.Y."/>
            <person name="Teng W.K."/>
            <person name="Zhao L."/>
            <person name="Hu C.X."/>
            <person name="Zhou Y.K."/>
            <person name="Han B.P."/>
            <person name="Song L.R."/>
            <person name="Shu W.S."/>
        </authorList>
    </citation>
    <scope>NUCLEOTIDE SEQUENCE [LARGE SCALE GENOMIC DNA]</scope>
    <source>
        <strain evidence="1 2">FACHB-362</strain>
    </source>
</reference>
<organism evidence="1 2">
    <name type="scientific">Anabaena catenula FACHB-362</name>
    <dbReference type="NCBI Taxonomy" id="2692877"/>
    <lineage>
        <taxon>Bacteria</taxon>
        <taxon>Bacillati</taxon>
        <taxon>Cyanobacteriota</taxon>
        <taxon>Cyanophyceae</taxon>
        <taxon>Nostocales</taxon>
        <taxon>Nostocaceae</taxon>
        <taxon>Anabaena</taxon>
    </lineage>
</organism>
<accession>A0ABR8JF39</accession>
<protein>
    <submittedName>
        <fullName evidence="1">Uncharacterized protein</fullName>
    </submittedName>
</protein>
<comment type="caution">
    <text evidence="1">The sequence shown here is derived from an EMBL/GenBank/DDBJ whole genome shotgun (WGS) entry which is preliminary data.</text>
</comment>
<dbReference type="RefSeq" id="WP_190909335.1">
    <property type="nucleotide sequence ID" value="NZ_JACJTQ010000104.1"/>
</dbReference>